<dbReference type="Gene3D" id="1.20.5.220">
    <property type="match status" value="1"/>
</dbReference>
<dbReference type="InterPro" id="IPR015089">
    <property type="entry name" value="UQCR"/>
</dbReference>
<dbReference type="OrthoDB" id="15743at2759"/>
<dbReference type="GO" id="GO:0006122">
    <property type="term" value="P:mitochondrial electron transport, ubiquinol to cytochrome c"/>
    <property type="evidence" value="ECO:0007669"/>
    <property type="project" value="InterPro"/>
</dbReference>
<dbReference type="GO" id="GO:0005743">
    <property type="term" value="C:mitochondrial inner membrane"/>
    <property type="evidence" value="ECO:0007669"/>
    <property type="project" value="TreeGrafter"/>
</dbReference>
<proteinExistence type="predicted"/>
<name>A0A8K0CLN7_IGNLU</name>
<evidence type="ECO:0000256" key="1">
    <source>
        <dbReference type="SAM" id="MobiDB-lite"/>
    </source>
</evidence>
<feature type="transmembrane region" description="Helical" evidence="2">
    <location>
        <begin position="94"/>
        <end position="118"/>
    </location>
</feature>
<dbReference type="PANTHER" id="PTHR15420">
    <property type="entry name" value="UBIQUINOL-CYTOCHROME C REDUCTASE COMPLEX 6.4 KD PROTEIN"/>
    <property type="match status" value="1"/>
</dbReference>
<reference evidence="3" key="1">
    <citation type="submission" date="2019-08" db="EMBL/GenBank/DDBJ databases">
        <title>The genome of the North American firefly Photinus pyralis.</title>
        <authorList>
            <consortium name="Photinus pyralis genome working group"/>
            <person name="Fallon T.R."/>
            <person name="Sander Lower S.E."/>
            <person name="Weng J.-K."/>
        </authorList>
    </citation>
    <scope>NUCLEOTIDE SEQUENCE</scope>
    <source>
        <strain evidence="3">TRF0915ILg1</strain>
        <tissue evidence="3">Whole body</tissue>
    </source>
</reference>
<protein>
    <submittedName>
        <fullName evidence="3">Uncharacterized protein</fullName>
    </submittedName>
</protein>
<dbReference type="EMBL" id="VTPC01088057">
    <property type="protein sequence ID" value="KAF2886327.1"/>
    <property type="molecule type" value="Genomic_DNA"/>
</dbReference>
<evidence type="ECO:0000256" key="2">
    <source>
        <dbReference type="SAM" id="Phobius"/>
    </source>
</evidence>
<feature type="region of interest" description="Disordered" evidence="1">
    <location>
        <begin position="138"/>
        <end position="165"/>
    </location>
</feature>
<sequence length="165" mass="19027">MSFLRNCCIYCRKPTINTLKYQFRMLHETISLSRKSSDLCQSQCRPPKQYKCPPRKKDKCSSHKEAPCMPKRKVEAGPFFRMPYILRIIGPKHISIVSAFIPSLIIYGVAALIALIYISEFKTVLQFLPFYNTMYNEEETKPKEKPPPPPPPPPPSDEESKSDQC</sequence>
<evidence type="ECO:0000313" key="3">
    <source>
        <dbReference type="EMBL" id="KAF2886327.1"/>
    </source>
</evidence>
<evidence type="ECO:0000313" key="4">
    <source>
        <dbReference type="Proteomes" id="UP000801492"/>
    </source>
</evidence>
<comment type="caution">
    <text evidence="3">The sequence shown here is derived from an EMBL/GenBank/DDBJ whole genome shotgun (WGS) entry which is preliminary data.</text>
</comment>
<accession>A0A8K0CLN7</accession>
<dbReference type="Proteomes" id="UP000801492">
    <property type="component" value="Unassembled WGS sequence"/>
</dbReference>
<keyword evidence="4" id="KW-1185">Reference proteome</keyword>
<keyword evidence="2" id="KW-0812">Transmembrane</keyword>
<keyword evidence="2" id="KW-0472">Membrane</keyword>
<dbReference type="SUPFAM" id="SSF81518">
    <property type="entry name" value="Subunit XI (6.4 kDa protein) of cytochrome bc1 complex (Ubiquinol-cytochrome c reductase)"/>
    <property type="match status" value="1"/>
</dbReference>
<dbReference type="Pfam" id="PF08997">
    <property type="entry name" value="UCR_6-4kD"/>
    <property type="match status" value="1"/>
</dbReference>
<dbReference type="PANTHER" id="PTHR15420:SF2">
    <property type="entry name" value="CYTOCHROME B-C1 COMPLEX SUBUNIT 10"/>
    <property type="match status" value="1"/>
</dbReference>
<organism evidence="3 4">
    <name type="scientific">Ignelater luminosus</name>
    <name type="common">Cucubano</name>
    <name type="synonym">Pyrophorus luminosus</name>
    <dbReference type="NCBI Taxonomy" id="2038154"/>
    <lineage>
        <taxon>Eukaryota</taxon>
        <taxon>Metazoa</taxon>
        <taxon>Ecdysozoa</taxon>
        <taxon>Arthropoda</taxon>
        <taxon>Hexapoda</taxon>
        <taxon>Insecta</taxon>
        <taxon>Pterygota</taxon>
        <taxon>Neoptera</taxon>
        <taxon>Endopterygota</taxon>
        <taxon>Coleoptera</taxon>
        <taxon>Polyphaga</taxon>
        <taxon>Elateriformia</taxon>
        <taxon>Elateroidea</taxon>
        <taxon>Elateridae</taxon>
        <taxon>Agrypninae</taxon>
        <taxon>Pyrophorini</taxon>
        <taxon>Ignelater</taxon>
    </lineage>
</organism>
<dbReference type="AlphaFoldDB" id="A0A8K0CLN7"/>
<gene>
    <name evidence="3" type="ORF">ILUMI_19847</name>
</gene>
<dbReference type="InterPro" id="IPR029027">
    <property type="entry name" value="Single_a-helix_sf"/>
</dbReference>
<keyword evidence="2" id="KW-1133">Transmembrane helix</keyword>